<dbReference type="NCBIfam" id="TIGR03083">
    <property type="entry name" value="maleylpyruvate isomerase family mycothiol-dependent enzyme"/>
    <property type="match status" value="1"/>
</dbReference>
<dbReference type="EMBL" id="BMQQ01000023">
    <property type="protein sequence ID" value="GGT51223.1"/>
    <property type="molecule type" value="Genomic_DNA"/>
</dbReference>
<evidence type="ECO:0008006" key="5">
    <source>
        <dbReference type="Google" id="ProtNLM"/>
    </source>
</evidence>
<dbReference type="InterPro" id="IPR010872">
    <property type="entry name" value="MDMPI_C-term_domain"/>
</dbReference>
<organism evidence="3 4">
    <name type="scientific">Streptomyces purpureus</name>
    <dbReference type="NCBI Taxonomy" id="1951"/>
    <lineage>
        <taxon>Bacteria</taxon>
        <taxon>Bacillati</taxon>
        <taxon>Actinomycetota</taxon>
        <taxon>Actinomycetes</taxon>
        <taxon>Kitasatosporales</taxon>
        <taxon>Streptomycetaceae</taxon>
        <taxon>Streptomyces</taxon>
    </lineage>
</organism>
<dbReference type="GO" id="GO:0046872">
    <property type="term" value="F:metal ion binding"/>
    <property type="evidence" value="ECO:0007669"/>
    <property type="project" value="InterPro"/>
</dbReference>
<feature type="domain" description="MDMPI C-terminal" evidence="1">
    <location>
        <begin position="144"/>
        <end position="235"/>
    </location>
</feature>
<dbReference type="Proteomes" id="UP000619486">
    <property type="component" value="Unassembled WGS sequence"/>
</dbReference>
<evidence type="ECO:0000259" key="1">
    <source>
        <dbReference type="Pfam" id="PF07398"/>
    </source>
</evidence>
<proteinExistence type="predicted"/>
<sequence>MEISEHLAALDREGRALAEAAASAGPDAPVPTCPGWRVRDLLRHTGMVHRWATAFVRDGHTDYRPDGGEPDLDGDDLLAWFREGHALLVDTVRAAPDDLDCWTFLPTPSPRAFWARRQAHETAVHRLDAQSALAEGPRPVDATLAADGVDELLSAFHARDRSRVRTPEPRVLRIRATDTGDVWTVRLSADAPRTTRDAEGPADCELSGPAGRLYAMLWNRLPQQAVTVTGDASLARLWRETSAITWS</sequence>
<protein>
    <recommendedName>
        <fullName evidence="5">Maleylpyruvate isomerase family mycothiol-dependent enzyme</fullName>
    </recommendedName>
</protein>
<name>A0A918LUH0_9ACTN</name>
<dbReference type="InterPro" id="IPR036527">
    <property type="entry name" value="SCP2_sterol-bd_dom_sf"/>
</dbReference>
<comment type="caution">
    <text evidence="3">The sequence shown here is derived from an EMBL/GenBank/DDBJ whole genome shotgun (WGS) entry which is preliminary data.</text>
</comment>
<evidence type="ECO:0000313" key="3">
    <source>
        <dbReference type="EMBL" id="GGT51223.1"/>
    </source>
</evidence>
<keyword evidence="4" id="KW-1185">Reference proteome</keyword>
<evidence type="ECO:0000259" key="2">
    <source>
        <dbReference type="Pfam" id="PF11716"/>
    </source>
</evidence>
<evidence type="ECO:0000313" key="4">
    <source>
        <dbReference type="Proteomes" id="UP000619486"/>
    </source>
</evidence>
<dbReference type="InterPro" id="IPR024344">
    <property type="entry name" value="MDMPI_metal-binding"/>
</dbReference>
<dbReference type="SUPFAM" id="SSF55718">
    <property type="entry name" value="SCP-like"/>
    <property type="match status" value="1"/>
</dbReference>
<accession>A0A918LUH0</accession>
<feature type="domain" description="Mycothiol-dependent maleylpyruvate isomerase metal-binding" evidence="2">
    <location>
        <begin position="7"/>
        <end position="130"/>
    </location>
</feature>
<dbReference type="RefSeq" id="WP_019884291.1">
    <property type="nucleotide sequence ID" value="NZ_BMQQ01000023.1"/>
</dbReference>
<dbReference type="GO" id="GO:0005886">
    <property type="term" value="C:plasma membrane"/>
    <property type="evidence" value="ECO:0007669"/>
    <property type="project" value="TreeGrafter"/>
</dbReference>
<dbReference type="InterPro" id="IPR017517">
    <property type="entry name" value="Maleyloyr_isom"/>
</dbReference>
<dbReference type="PANTHER" id="PTHR40758:SF1">
    <property type="entry name" value="CONSERVED PROTEIN"/>
    <property type="match status" value="1"/>
</dbReference>
<dbReference type="AlphaFoldDB" id="A0A918LUH0"/>
<dbReference type="InterPro" id="IPR034660">
    <property type="entry name" value="DinB/YfiT-like"/>
</dbReference>
<reference evidence="3" key="2">
    <citation type="submission" date="2020-09" db="EMBL/GenBank/DDBJ databases">
        <authorList>
            <person name="Sun Q."/>
            <person name="Ohkuma M."/>
        </authorList>
    </citation>
    <scope>NUCLEOTIDE SEQUENCE</scope>
    <source>
        <strain evidence="3">JCM 3172</strain>
    </source>
</reference>
<gene>
    <name evidence="3" type="ORF">GCM10014713_51680</name>
</gene>
<dbReference type="Pfam" id="PF07398">
    <property type="entry name" value="MDMPI_C"/>
    <property type="match status" value="1"/>
</dbReference>
<dbReference type="PANTHER" id="PTHR40758">
    <property type="entry name" value="CONSERVED PROTEIN"/>
    <property type="match status" value="1"/>
</dbReference>
<dbReference type="SUPFAM" id="SSF109854">
    <property type="entry name" value="DinB/YfiT-like putative metalloenzymes"/>
    <property type="match status" value="1"/>
</dbReference>
<reference evidence="3" key="1">
    <citation type="journal article" date="2014" name="Int. J. Syst. Evol. Microbiol.">
        <title>Complete genome sequence of Corynebacterium casei LMG S-19264T (=DSM 44701T), isolated from a smear-ripened cheese.</title>
        <authorList>
            <consortium name="US DOE Joint Genome Institute (JGI-PGF)"/>
            <person name="Walter F."/>
            <person name="Albersmeier A."/>
            <person name="Kalinowski J."/>
            <person name="Ruckert C."/>
        </authorList>
    </citation>
    <scope>NUCLEOTIDE SEQUENCE</scope>
    <source>
        <strain evidence="3">JCM 3172</strain>
    </source>
</reference>
<dbReference type="Pfam" id="PF11716">
    <property type="entry name" value="MDMPI_N"/>
    <property type="match status" value="1"/>
</dbReference>